<name>B3PFK8_CELJU</name>
<keyword evidence="1" id="KW-1133">Transmembrane helix</keyword>
<dbReference type="STRING" id="498211.CJA_0124"/>
<dbReference type="Proteomes" id="UP000001036">
    <property type="component" value="Chromosome"/>
</dbReference>
<dbReference type="EMBL" id="CP000934">
    <property type="protein sequence ID" value="ACE83221.1"/>
    <property type="molecule type" value="Genomic_DNA"/>
</dbReference>
<organism evidence="2 3">
    <name type="scientific">Cellvibrio japonicus (strain Ueda107)</name>
    <name type="common">Pseudomonas fluorescens subsp. cellulosa</name>
    <dbReference type="NCBI Taxonomy" id="498211"/>
    <lineage>
        <taxon>Bacteria</taxon>
        <taxon>Pseudomonadati</taxon>
        <taxon>Pseudomonadota</taxon>
        <taxon>Gammaproteobacteria</taxon>
        <taxon>Cellvibrionales</taxon>
        <taxon>Cellvibrionaceae</taxon>
        <taxon>Cellvibrio</taxon>
    </lineage>
</organism>
<feature type="transmembrane region" description="Helical" evidence="1">
    <location>
        <begin position="398"/>
        <end position="415"/>
    </location>
</feature>
<feature type="transmembrane region" description="Helical" evidence="1">
    <location>
        <begin position="232"/>
        <end position="255"/>
    </location>
</feature>
<feature type="transmembrane region" description="Helical" evidence="1">
    <location>
        <begin position="267"/>
        <end position="296"/>
    </location>
</feature>
<dbReference type="eggNOG" id="COG1807">
    <property type="taxonomic scope" value="Bacteria"/>
</dbReference>
<feature type="transmembrane region" description="Helical" evidence="1">
    <location>
        <begin position="43"/>
        <end position="68"/>
    </location>
</feature>
<dbReference type="AlphaFoldDB" id="B3PFK8"/>
<dbReference type="HOGENOM" id="CLU_032475_0_0_6"/>
<feature type="transmembrane region" description="Helical" evidence="1">
    <location>
        <begin position="105"/>
        <end position="123"/>
    </location>
</feature>
<evidence type="ECO:0000256" key="1">
    <source>
        <dbReference type="SAM" id="Phobius"/>
    </source>
</evidence>
<keyword evidence="3" id="KW-1185">Reference proteome</keyword>
<feature type="transmembrane region" description="Helical" evidence="1">
    <location>
        <begin position="303"/>
        <end position="322"/>
    </location>
</feature>
<proteinExistence type="predicted"/>
<feature type="transmembrane region" description="Helical" evidence="1">
    <location>
        <begin position="453"/>
        <end position="474"/>
    </location>
</feature>
<keyword evidence="1" id="KW-0812">Transmembrane</keyword>
<feature type="transmembrane region" description="Helical" evidence="1">
    <location>
        <begin position="74"/>
        <end position="93"/>
    </location>
</feature>
<sequence>MLINVVASYLVAMVFILYCLVLGTGLLNRIGIRINSFTDSYNAYLFAFFAIAGGMVAVILALMLLGLTGLLKPTIILIAALLLMLPAIFKLGYLRKYLLLSNSQYLLWPAILMLLAVAFAWKAPGHWDDTSFHLPLVRFYVEQQGIELQEYLRFPLFPQHMNMLMVLGYLSTDAIGAGGAVGAQVFATLPWFVIALGFMGISKWHMGSAIPGVVVAILLAKNIEAFRVGFGFAYVDTGLAMFCWAALLAMVIGIANDSGQKTQSLTWIILAGLLAGGAAGTKLFGGVFALILCITVLLATRKLLYSVVFGICVLATGAWWYVRSYLISGDPFHPIAANFFGYFLWNEQDLLAQVAEQKTHGVAPSLLNLWAALKDAGIELWAIALAGLVFFKKLPSSIRLMQLVFVVYFGFWFFVTQVERYLAPIMAVGTYLAFYMLYRLVNINIGSFNPGTYIARYSRALTVITVLLCCSLIFGEFRRNIANWDHRLSRVSGYELFTQANGWRASHGDRLVQLGFENAAYFFSGIAIGDVFGVARYSQMLDCRAEGCKPVGTDALVELLNKFNSKMVIVSTQQYPLLNEQQYINHFDIAFKNEQGVLMLLKQEEAKKQDVND</sequence>
<dbReference type="KEGG" id="cja:CJA_0124"/>
<keyword evidence="1" id="KW-0472">Membrane</keyword>
<reference evidence="2 3" key="1">
    <citation type="journal article" date="2008" name="J. Bacteriol.">
        <title>Insights into plant cell wall degradation from the genome sequence of the soil bacterium Cellvibrio japonicus.</title>
        <authorList>
            <person name="Deboy R.T."/>
            <person name="Mongodin E.F."/>
            <person name="Fouts D.E."/>
            <person name="Tailford L.E."/>
            <person name="Khouri H."/>
            <person name="Emerson J.B."/>
            <person name="Mohamoud Y."/>
            <person name="Watkins K."/>
            <person name="Henrissat B."/>
            <person name="Gilbert H.J."/>
            <person name="Nelson K.E."/>
        </authorList>
    </citation>
    <scope>NUCLEOTIDE SEQUENCE [LARGE SCALE GENOMIC DNA]</scope>
    <source>
        <strain evidence="2 3">Ueda107</strain>
    </source>
</reference>
<feature type="transmembrane region" description="Helical" evidence="1">
    <location>
        <begin position="6"/>
        <end position="31"/>
    </location>
</feature>
<evidence type="ECO:0000313" key="2">
    <source>
        <dbReference type="EMBL" id="ACE83221.1"/>
    </source>
</evidence>
<evidence type="ECO:0000313" key="3">
    <source>
        <dbReference type="Proteomes" id="UP000001036"/>
    </source>
</evidence>
<gene>
    <name evidence="2" type="ordered locus">CJA_0124</name>
</gene>
<protein>
    <submittedName>
        <fullName evidence="2">Putative membrane protein</fullName>
    </submittedName>
</protein>
<accession>B3PFK8</accession>
<feature type="transmembrane region" description="Helical" evidence="1">
    <location>
        <begin position="421"/>
        <end position="441"/>
    </location>
</feature>